<reference evidence="1 2" key="1">
    <citation type="submission" date="2019-06" db="EMBL/GenBank/DDBJ databases">
        <authorList>
            <person name="Jiang L."/>
        </authorList>
    </citation>
    <scope>NUCLEOTIDE SEQUENCE [LARGE SCALE GENOMIC DNA]</scope>
    <source>
        <strain evidence="1 2">YIM 48858</strain>
    </source>
</reference>
<dbReference type="SUPFAM" id="SSF53254">
    <property type="entry name" value="Phosphoglycerate mutase-like"/>
    <property type="match status" value="1"/>
</dbReference>
<comment type="caution">
    <text evidence="1">The sequence shown here is derived from an EMBL/GenBank/DDBJ whole genome shotgun (WGS) entry which is preliminary data.</text>
</comment>
<dbReference type="InterPro" id="IPR029033">
    <property type="entry name" value="His_PPase_superfam"/>
</dbReference>
<dbReference type="Proteomes" id="UP000305709">
    <property type="component" value="Unassembled WGS sequence"/>
</dbReference>
<gene>
    <name evidence="1" type="ORF">FHG71_19025</name>
</gene>
<dbReference type="AlphaFoldDB" id="A0A5C4N7F1"/>
<dbReference type="Pfam" id="PF00300">
    <property type="entry name" value="His_Phos_1"/>
    <property type="match status" value="1"/>
</dbReference>
<evidence type="ECO:0000313" key="2">
    <source>
        <dbReference type="Proteomes" id="UP000305709"/>
    </source>
</evidence>
<dbReference type="InterPro" id="IPR013078">
    <property type="entry name" value="His_Pase_superF_clade-1"/>
</dbReference>
<keyword evidence="2" id="KW-1185">Reference proteome</keyword>
<sequence length="193" mass="20414">MHLYLTHPQVRIDPAVPVPLWGLSEEGRARAAALAAQAWPWAFRRIVASEEVKARETAGVLGAALGLAVEVRPGLHENDRSATGYLPRAEFEAVADLFFARPDESVRGWETARAAQARVLAAVGAALAEAPGVPALVVGHGAVGTLLKCALAGRPIARREDQPDGGGHHLGFALEPAGLRHDWRPMEMAPPGA</sequence>
<name>A0A5C4N7F1_9RHOB</name>
<accession>A0A5C4N7F1</accession>
<protein>
    <submittedName>
        <fullName evidence="1">Histidine phosphatase family protein</fullName>
    </submittedName>
</protein>
<dbReference type="EMBL" id="VDFV01000046">
    <property type="protein sequence ID" value="TNC63914.1"/>
    <property type="molecule type" value="Genomic_DNA"/>
</dbReference>
<dbReference type="RefSeq" id="WP_139083280.1">
    <property type="nucleotide sequence ID" value="NZ_VDFV01000046.1"/>
</dbReference>
<organism evidence="1 2">
    <name type="scientific">Rubellimicrobium roseum</name>
    <dbReference type="NCBI Taxonomy" id="687525"/>
    <lineage>
        <taxon>Bacteria</taxon>
        <taxon>Pseudomonadati</taxon>
        <taxon>Pseudomonadota</taxon>
        <taxon>Alphaproteobacteria</taxon>
        <taxon>Rhodobacterales</taxon>
        <taxon>Roseobacteraceae</taxon>
        <taxon>Rubellimicrobium</taxon>
    </lineage>
</organism>
<proteinExistence type="predicted"/>
<dbReference type="OrthoDB" id="34197at2"/>
<evidence type="ECO:0000313" key="1">
    <source>
        <dbReference type="EMBL" id="TNC63914.1"/>
    </source>
</evidence>
<dbReference type="Gene3D" id="3.40.50.1240">
    <property type="entry name" value="Phosphoglycerate mutase-like"/>
    <property type="match status" value="1"/>
</dbReference>